<protein>
    <recommendedName>
        <fullName evidence="3">ASCH domain-containing protein</fullName>
    </recommendedName>
</protein>
<dbReference type="RefSeq" id="WP_137329424.1">
    <property type="nucleotide sequence ID" value="NZ_CP040058.1"/>
</dbReference>
<proteinExistence type="predicted"/>
<dbReference type="OrthoDB" id="2053364at2"/>
<dbReference type="EMBL" id="CP040058">
    <property type="protein sequence ID" value="QCP36153.1"/>
    <property type="molecule type" value="Genomic_DNA"/>
</dbReference>
<dbReference type="KEGG" id="arf:AR1Y2_2699"/>
<dbReference type="Proteomes" id="UP000298653">
    <property type="component" value="Chromosome"/>
</dbReference>
<evidence type="ECO:0008006" key="3">
    <source>
        <dbReference type="Google" id="ProtNLM"/>
    </source>
</evidence>
<name>A0A4P8IJE2_9FIRM</name>
<gene>
    <name evidence="1" type="ORF">AR1Y2_2699</name>
</gene>
<evidence type="ECO:0000313" key="2">
    <source>
        <dbReference type="Proteomes" id="UP000298653"/>
    </source>
</evidence>
<organism evidence="1 2">
    <name type="scientific">Anaerostipes rhamnosivorans</name>
    <dbReference type="NCBI Taxonomy" id="1229621"/>
    <lineage>
        <taxon>Bacteria</taxon>
        <taxon>Bacillati</taxon>
        <taxon>Bacillota</taxon>
        <taxon>Clostridia</taxon>
        <taxon>Lachnospirales</taxon>
        <taxon>Lachnospiraceae</taxon>
        <taxon>Anaerostipes</taxon>
    </lineage>
</organism>
<evidence type="ECO:0000313" key="1">
    <source>
        <dbReference type="EMBL" id="QCP36153.1"/>
    </source>
</evidence>
<keyword evidence="2" id="KW-1185">Reference proteome</keyword>
<reference evidence="1 2" key="1">
    <citation type="submission" date="2019-05" db="EMBL/GenBank/DDBJ databases">
        <title>Complete genome sequencing of Anaerostipes rhamnosivorans.</title>
        <authorList>
            <person name="Bui T.P.N."/>
            <person name="de Vos W.M."/>
        </authorList>
    </citation>
    <scope>NUCLEOTIDE SEQUENCE [LARGE SCALE GENOMIC DNA]</scope>
    <source>
        <strain evidence="1 2">1y2</strain>
    </source>
</reference>
<sequence length="116" mass="13903">MLLLPIKRKWFQMILTGEKREEYREIKPYWTKRILRELGYPEEHWEGIKECLIETSTGRSFLVHFRNGYGNNVPEFIAECHLSIGKGKEEWGAKQNVEYFVFHIERITWSATRGII</sequence>
<dbReference type="AlphaFoldDB" id="A0A4P8IJE2"/>
<accession>A0A4P8IJE2</accession>